<evidence type="ECO:0000313" key="18">
    <source>
        <dbReference type="EMBL" id="GLD48644.1"/>
    </source>
</evidence>
<gene>
    <name evidence="18" type="ORF">AKAME5_000258900</name>
</gene>
<reference evidence="18" key="1">
    <citation type="submission" date="2022-08" db="EMBL/GenBank/DDBJ databases">
        <title>Genome sequencing of akame (Lates japonicus).</title>
        <authorList>
            <person name="Hashiguchi Y."/>
            <person name="Takahashi H."/>
        </authorList>
    </citation>
    <scope>NUCLEOTIDE SEQUENCE</scope>
    <source>
        <strain evidence="18">Kochi</strain>
    </source>
</reference>
<dbReference type="GO" id="GO:0048490">
    <property type="term" value="P:anterograde synaptic vesicle transport"/>
    <property type="evidence" value="ECO:0007669"/>
    <property type="project" value="TreeGrafter"/>
</dbReference>
<feature type="coiled-coil region" evidence="16">
    <location>
        <begin position="111"/>
        <end position="201"/>
    </location>
</feature>
<dbReference type="GO" id="GO:2000300">
    <property type="term" value="P:regulation of synaptic vesicle exocytosis"/>
    <property type="evidence" value="ECO:0007669"/>
    <property type="project" value="TreeGrafter"/>
</dbReference>
<evidence type="ECO:0000256" key="4">
    <source>
        <dbReference type="ARBA" id="ARBA00008686"/>
    </source>
</evidence>
<evidence type="ECO:0000256" key="3">
    <source>
        <dbReference type="ARBA" id="ARBA00004240"/>
    </source>
</evidence>
<evidence type="ECO:0000256" key="11">
    <source>
        <dbReference type="ARBA" id="ARBA00023242"/>
    </source>
</evidence>
<dbReference type="EMBL" id="BRZM01000006">
    <property type="protein sequence ID" value="GLD48644.1"/>
    <property type="molecule type" value="Genomic_DNA"/>
</dbReference>
<dbReference type="Proteomes" id="UP001279410">
    <property type="component" value="Unassembled WGS sequence"/>
</dbReference>
<sequence length="348" mass="39527">MFENFRERLHMVQQDFTTGLKTLGDKSRDTKIKRRPRFEESLPHFSAGLEILSRYEENWFMLHKRTKDCSQAAEAVDGDIVMLSAHWERRRAALTQLQEQLQSLPAFISELDAITANIAHLEGDFEEMESRLVYLETLCCECEQQTFKQHHINQLEVYKKKKRREVEALEAELNSEHAQKVAELEQAMQQKLRERQKVYEEAFHQDMEQYLSTGYLQHREPTGADVSVLDQMTVTNISDQEALDDFLNSTGDDISTGSSLTSGPDLESCSSESSRGQMNQAPPTNNQPSNQSAVWEREEEVASEESDEPLVQSDEEDVQPDMSLVGLQDVGTVKGSDDSDSTGDLPSG</sequence>
<dbReference type="GO" id="GO:0033162">
    <property type="term" value="C:melanosome membrane"/>
    <property type="evidence" value="ECO:0007669"/>
    <property type="project" value="UniProtKB-SubCell"/>
</dbReference>
<comment type="caution">
    <text evidence="18">The sequence shown here is derived from an EMBL/GenBank/DDBJ whole genome shotgun (WGS) entry which is preliminary data.</text>
</comment>
<evidence type="ECO:0000256" key="6">
    <source>
        <dbReference type="ARBA" id="ARBA00022753"/>
    </source>
</evidence>
<evidence type="ECO:0000256" key="15">
    <source>
        <dbReference type="ARBA" id="ARBA00037838"/>
    </source>
</evidence>
<evidence type="ECO:0000256" key="12">
    <source>
        <dbReference type="ARBA" id="ARBA00023329"/>
    </source>
</evidence>
<keyword evidence="12" id="KW-0968">Cytoplasmic vesicle</keyword>
<keyword evidence="5" id="KW-0963">Cytoplasm</keyword>
<keyword evidence="8" id="KW-0770">Synapse</keyword>
<evidence type="ECO:0000256" key="5">
    <source>
        <dbReference type="ARBA" id="ARBA00022490"/>
    </source>
</evidence>
<feature type="compositionally biased region" description="Acidic residues" evidence="17">
    <location>
        <begin position="297"/>
        <end position="319"/>
    </location>
</feature>
<accession>A0AAD3QWC7</accession>
<evidence type="ECO:0000256" key="2">
    <source>
        <dbReference type="ARBA" id="ARBA00004125"/>
    </source>
</evidence>
<feature type="region of interest" description="Disordered" evidence="17">
    <location>
        <begin position="246"/>
        <end position="348"/>
    </location>
</feature>
<evidence type="ECO:0000256" key="10">
    <source>
        <dbReference type="ARBA" id="ARBA00023136"/>
    </source>
</evidence>
<evidence type="ECO:0000256" key="17">
    <source>
        <dbReference type="SAM" id="MobiDB-lite"/>
    </source>
</evidence>
<organism evidence="18 19">
    <name type="scientific">Lates japonicus</name>
    <name type="common">Japanese lates</name>
    <dbReference type="NCBI Taxonomy" id="270547"/>
    <lineage>
        <taxon>Eukaryota</taxon>
        <taxon>Metazoa</taxon>
        <taxon>Chordata</taxon>
        <taxon>Craniata</taxon>
        <taxon>Vertebrata</taxon>
        <taxon>Euteleostomi</taxon>
        <taxon>Actinopterygii</taxon>
        <taxon>Neopterygii</taxon>
        <taxon>Teleostei</taxon>
        <taxon>Neoteleostei</taxon>
        <taxon>Acanthomorphata</taxon>
        <taxon>Carangaria</taxon>
        <taxon>Carangaria incertae sedis</taxon>
        <taxon>Centropomidae</taxon>
        <taxon>Lates</taxon>
    </lineage>
</organism>
<dbReference type="PANTHER" id="PTHR16294">
    <property type="entry name" value="DYSTROBREVIN BINDING PROTEIN 1 DYSBINDIN"/>
    <property type="match status" value="1"/>
</dbReference>
<dbReference type="GO" id="GO:0005634">
    <property type="term" value="C:nucleus"/>
    <property type="evidence" value="ECO:0007669"/>
    <property type="project" value="UniProtKB-SubCell"/>
</dbReference>
<dbReference type="GO" id="GO:1904115">
    <property type="term" value="C:axon cytoplasm"/>
    <property type="evidence" value="ECO:0007669"/>
    <property type="project" value="GOC"/>
</dbReference>
<dbReference type="GO" id="GO:0030672">
    <property type="term" value="C:synaptic vesicle membrane"/>
    <property type="evidence" value="ECO:0007669"/>
    <property type="project" value="UniProtKB-SubCell"/>
</dbReference>
<evidence type="ECO:0000313" key="19">
    <source>
        <dbReference type="Proteomes" id="UP001279410"/>
    </source>
</evidence>
<evidence type="ECO:0000256" key="13">
    <source>
        <dbReference type="ARBA" id="ARBA00034105"/>
    </source>
</evidence>
<keyword evidence="11" id="KW-0539">Nucleus</keyword>
<dbReference type="GO" id="GO:0010008">
    <property type="term" value="C:endosome membrane"/>
    <property type="evidence" value="ECO:0007669"/>
    <property type="project" value="UniProtKB-SubCell"/>
</dbReference>
<keyword evidence="19" id="KW-1185">Reference proteome</keyword>
<protein>
    <submittedName>
        <fullName evidence="18">Dysbindin-A-like protein</fullName>
    </submittedName>
</protein>
<dbReference type="GO" id="GO:0031175">
    <property type="term" value="P:neuron projection development"/>
    <property type="evidence" value="ECO:0007669"/>
    <property type="project" value="TreeGrafter"/>
</dbReference>
<evidence type="ECO:0000256" key="9">
    <source>
        <dbReference type="ARBA" id="ARBA00023054"/>
    </source>
</evidence>
<dbReference type="GO" id="GO:0014069">
    <property type="term" value="C:postsynaptic density"/>
    <property type="evidence" value="ECO:0007669"/>
    <property type="project" value="UniProtKB-SubCell"/>
</dbReference>
<name>A0AAD3QWC7_LATJO</name>
<evidence type="ECO:0000256" key="8">
    <source>
        <dbReference type="ARBA" id="ARBA00023018"/>
    </source>
</evidence>
<proteinExistence type="inferred from homology"/>
<keyword evidence="6" id="KW-0967">Endosome</keyword>
<dbReference type="InterPro" id="IPR007531">
    <property type="entry name" value="Dysbindin"/>
</dbReference>
<dbReference type="GO" id="GO:0005886">
    <property type="term" value="C:plasma membrane"/>
    <property type="evidence" value="ECO:0007669"/>
    <property type="project" value="TreeGrafter"/>
</dbReference>
<feature type="compositionally biased region" description="Polar residues" evidence="17">
    <location>
        <begin position="247"/>
        <end position="291"/>
    </location>
</feature>
<evidence type="ECO:0000256" key="1">
    <source>
        <dbReference type="ARBA" id="ARBA00004123"/>
    </source>
</evidence>
<comment type="similarity">
    <text evidence="4">Belongs to the dysbindin family.</text>
</comment>
<keyword evidence="9 16" id="KW-0175">Coiled coil</keyword>
<dbReference type="Pfam" id="PF04440">
    <property type="entry name" value="Dysbindin"/>
    <property type="match status" value="1"/>
</dbReference>
<dbReference type="GO" id="GO:0031083">
    <property type="term" value="C:BLOC-1 complex"/>
    <property type="evidence" value="ECO:0007669"/>
    <property type="project" value="TreeGrafter"/>
</dbReference>
<dbReference type="GO" id="GO:0060155">
    <property type="term" value="P:platelet dense granule organization"/>
    <property type="evidence" value="ECO:0007669"/>
    <property type="project" value="TreeGrafter"/>
</dbReference>
<dbReference type="AlphaFoldDB" id="A0AAD3QWC7"/>
<evidence type="ECO:0000256" key="14">
    <source>
        <dbReference type="ARBA" id="ARBA00037798"/>
    </source>
</evidence>
<evidence type="ECO:0000256" key="7">
    <source>
        <dbReference type="ARBA" id="ARBA00022824"/>
    </source>
</evidence>
<comment type="subcellular location">
    <subcellularLocation>
        <location evidence="15">Cytoplasmic vesicle</location>
        <location evidence="15">Secretory vesicle</location>
        <location evidence="15">Synaptic vesicle membrane</location>
        <topology evidence="15">Peripheral membrane protein</topology>
        <orientation evidence="15">Cytoplasmic side</orientation>
    </subcellularLocation>
    <subcellularLocation>
        <location evidence="3">Endoplasmic reticulum</location>
    </subcellularLocation>
    <subcellularLocation>
        <location evidence="2">Endosome membrane</location>
        <topology evidence="2">Peripheral membrane protein</topology>
        <orientation evidence="2">Cytoplasmic side</orientation>
    </subcellularLocation>
    <subcellularLocation>
        <location evidence="14">Melanosome membrane</location>
        <topology evidence="14">Peripheral membrane protein</topology>
        <orientation evidence="14">Cytoplasmic side</orientation>
    </subcellularLocation>
    <subcellularLocation>
        <location evidence="1">Nucleus</location>
    </subcellularLocation>
    <subcellularLocation>
        <location evidence="13">Postsynaptic density</location>
    </subcellularLocation>
</comment>
<keyword evidence="7" id="KW-0256">Endoplasmic reticulum</keyword>
<keyword evidence="10" id="KW-0472">Membrane</keyword>
<evidence type="ECO:0000256" key="16">
    <source>
        <dbReference type="SAM" id="Coils"/>
    </source>
</evidence>
<dbReference type="PANTHER" id="PTHR16294:SF5">
    <property type="entry name" value="DYSBINDIN"/>
    <property type="match status" value="1"/>
</dbReference>
<dbReference type="GO" id="GO:0005783">
    <property type="term" value="C:endoplasmic reticulum"/>
    <property type="evidence" value="ECO:0007669"/>
    <property type="project" value="UniProtKB-SubCell"/>
</dbReference>